<dbReference type="Proteomes" id="UP000242886">
    <property type="component" value="Chromosome SDENCHOL"/>
</dbReference>
<comment type="subcellular location">
    <subcellularLocation>
        <location evidence="1">Cell outer membrane</location>
        <topology evidence="1">Multi-pass membrane protein</topology>
    </subcellularLocation>
</comment>
<reference evidence="18" key="1">
    <citation type="submission" date="2017-03" db="EMBL/GenBank/DDBJ databases">
        <authorList>
            <consortium name="AG Boll"/>
        </authorList>
    </citation>
    <scope>NUCLEOTIDE SEQUENCE [LARGE SCALE GENOMIC DNA]</scope>
    <source>
        <strain evidence="18">Chol</strain>
    </source>
</reference>
<comment type="similarity">
    <text evidence="2">Belongs to the BexD/CtrA/VexA family.</text>
</comment>
<dbReference type="Pfam" id="PF02563">
    <property type="entry name" value="Poly_export"/>
    <property type="match status" value="1"/>
</dbReference>
<keyword evidence="11" id="KW-0472">Membrane</keyword>
<keyword evidence="3" id="KW-0813">Transport</keyword>
<dbReference type="EMBL" id="LT837803">
    <property type="protein sequence ID" value="SMB22894.1"/>
    <property type="molecule type" value="Genomic_DNA"/>
</dbReference>
<feature type="domain" description="Polysaccharide export protein N-terminal" evidence="16">
    <location>
        <begin position="60"/>
        <end position="134"/>
    </location>
</feature>
<evidence type="ECO:0000259" key="16">
    <source>
        <dbReference type="Pfam" id="PF02563"/>
    </source>
</evidence>
<dbReference type="Pfam" id="PF22461">
    <property type="entry name" value="SLBB_2"/>
    <property type="match status" value="1"/>
</dbReference>
<evidence type="ECO:0000256" key="12">
    <source>
        <dbReference type="ARBA" id="ARBA00023139"/>
    </source>
</evidence>
<evidence type="ECO:0000256" key="3">
    <source>
        <dbReference type="ARBA" id="ARBA00022448"/>
    </source>
</evidence>
<accession>A0A7Z7MUK8</accession>
<evidence type="ECO:0000256" key="10">
    <source>
        <dbReference type="ARBA" id="ARBA00023114"/>
    </source>
</evidence>
<dbReference type="InterPro" id="IPR049712">
    <property type="entry name" value="Poly_export"/>
</dbReference>
<keyword evidence="5" id="KW-0762">Sugar transport</keyword>
<keyword evidence="14" id="KW-0449">Lipoprotein</keyword>
<evidence type="ECO:0000256" key="9">
    <source>
        <dbReference type="ARBA" id="ARBA00023065"/>
    </source>
</evidence>
<keyword evidence="9" id="KW-0406">Ion transport</keyword>
<keyword evidence="12" id="KW-0564">Palmitate</keyword>
<organism evidence="18 19">
    <name type="scientific">Sterolibacterium denitrificans</name>
    <dbReference type="NCBI Taxonomy" id="157592"/>
    <lineage>
        <taxon>Bacteria</taxon>
        <taxon>Pseudomonadati</taxon>
        <taxon>Pseudomonadota</taxon>
        <taxon>Betaproteobacteria</taxon>
        <taxon>Nitrosomonadales</taxon>
        <taxon>Sterolibacteriaceae</taxon>
        <taxon>Sterolibacterium</taxon>
    </lineage>
</organism>
<keyword evidence="13" id="KW-0998">Cell outer membrane</keyword>
<dbReference type="Gene3D" id="3.10.560.10">
    <property type="entry name" value="Outer membrane lipoprotein wza domain like"/>
    <property type="match status" value="1"/>
</dbReference>
<dbReference type="GO" id="GO:0009279">
    <property type="term" value="C:cell outer membrane"/>
    <property type="evidence" value="ECO:0007669"/>
    <property type="project" value="UniProtKB-SubCell"/>
</dbReference>
<dbReference type="InterPro" id="IPR003715">
    <property type="entry name" value="Poly_export_N"/>
</dbReference>
<evidence type="ECO:0000256" key="13">
    <source>
        <dbReference type="ARBA" id="ARBA00023237"/>
    </source>
</evidence>
<name>A0A7Z7MUK8_9PROT</name>
<evidence type="ECO:0000256" key="1">
    <source>
        <dbReference type="ARBA" id="ARBA00004571"/>
    </source>
</evidence>
<dbReference type="PANTHER" id="PTHR33619:SF3">
    <property type="entry name" value="POLYSACCHARIDE EXPORT PROTEIN GFCE-RELATED"/>
    <property type="match status" value="1"/>
</dbReference>
<keyword evidence="19" id="KW-1185">Reference proteome</keyword>
<keyword evidence="8" id="KW-0625">Polysaccharide transport</keyword>
<evidence type="ECO:0000313" key="19">
    <source>
        <dbReference type="Proteomes" id="UP000242886"/>
    </source>
</evidence>
<dbReference type="PANTHER" id="PTHR33619">
    <property type="entry name" value="POLYSACCHARIDE EXPORT PROTEIN GFCE-RELATED"/>
    <property type="match status" value="1"/>
</dbReference>
<evidence type="ECO:0000256" key="4">
    <source>
        <dbReference type="ARBA" id="ARBA00022452"/>
    </source>
</evidence>
<feature type="chain" id="PRO_5031433726" evidence="15">
    <location>
        <begin position="24"/>
        <end position="246"/>
    </location>
</feature>
<gene>
    <name evidence="18" type="primary">gumB</name>
    <name evidence="18" type="ORF">SDENCHOL_10716</name>
</gene>
<keyword evidence="10" id="KW-0626">Porin</keyword>
<evidence type="ECO:0000313" key="18">
    <source>
        <dbReference type="EMBL" id="SMB22894.1"/>
    </source>
</evidence>
<dbReference type="GO" id="GO:0015288">
    <property type="term" value="F:porin activity"/>
    <property type="evidence" value="ECO:0007669"/>
    <property type="project" value="UniProtKB-KW"/>
</dbReference>
<proteinExistence type="inferred from homology"/>
<keyword evidence="4" id="KW-1134">Transmembrane beta strand</keyword>
<sequence length="246" mass="26574">MRQQIFYGLGAALWLMASSVALAEETAPQNVAADVDKAADAAPASTPAPTPAPAQTFGQQVDEYRIGVHDLLEISVFQVPDLSRSVRVNSRGQITLPMIGAVQAGGLSAQELEDTLAAKLAENMLQDPQVSVFIKEYVSQRVIIEGEVRKTGSYPIQGRTTLLSALARAEGLGSLADENEIKIIRALPNGEKEIMVFDLEQIRNGRAEDPMIKGDDVVVVERSAGRSMLTRILDPIRGFVSYGTLR</sequence>
<evidence type="ECO:0000256" key="5">
    <source>
        <dbReference type="ARBA" id="ARBA00022597"/>
    </source>
</evidence>
<keyword evidence="6" id="KW-0812">Transmembrane</keyword>
<evidence type="ECO:0000256" key="14">
    <source>
        <dbReference type="ARBA" id="ARBA00023288"/>
    </source>
</evidence>
<dbReference type="RefSeq" id="WP_154716094.1">
    <property type="nucleotide sequence ID" value="NZ_LT837803.1"/>
</dbReference>
<dbReference type="InterPro" id="IPR054765">
    <property type="entry name" value="SLBB_dom"/>
</dbReference>
<keyword evidence="7 15" id="KW-0732">Signal</keyword>
<evidence type="ECO:0000256" key="8">
    <source>
        <dbReference type="ARBA" id="ARBA00023047"/>
    </source>
</evidence>
<feature type="domain" description="SLBB" evidence="17">
    <location>
        <begin position="140"/>
        <end position="220"/>
    </location>
</feature>
<dbReference type="AlphaFoldDB" id="A0A7Z7MUK8"/>
<feature type="signal peptide" evidence="15">
    <location>
        <begin position="1"/>
        <end position="23"/>
    </location>
</feature>
<dbReference type="GO" id="GO:0046930">
    <property type="term" value="C:pore complex"/>
    <property type="evidence" value="ECO:0007669"/>
    <property type="project" value="UniProtKB-KW"/>
</dbReference>
<dbReference type="GO" id="GO:0006811">
    <property type="term" value="P:monoatomic ion transport"/>
    <property type="evidence" value="ECO:0007669"/>
    <property type="project" value="UniProtKB-KW"/>
</dbReference>
<evidence type="ECO:0000256" key="2">
    <source>
        <dbReference type="ARBA" id="ARBA00009450"/>
    </source>
</evidence>
<evidence type="ECO:0000256" key="15">
    <source>
        <dbReference type="SAM" id="SignalP"/>
    </source>
</evidence>
<evidence type="ECO:0000256" key="11">
    <source>
        <dbReference type="ARBA" id="ARBA00023136"/>
    </source>
</evidence>
<evidence type="ECO:0000259" key="17">
    <source>
        <dbReference type="Pfam" id="PF22461"/>
    </source>
</evidence>
<evidence type="ECO:0000256" key="6">
    <source>
        <dbReference type="ARBA" id="ARBA00022692"/>
    </source>
</evidence>
<protein>
    <submittedName>
        <fullName evidence="18">Polysaccharide export protein</fullName>
    </submittedName>
</protein>
<evidence type="ECO:0000256" key="7">
    <source>
        <dbReference type="ARBA" id="ARBA00022729"/>
    </source>
</evidence>
<dbReference type="GO" id="GO:0015159">
    <property type="term" value="F:polysaccharide transmembrane transporter activity"/>
    <property type="evidence" value="ECO:0007669"/>
    <property type="project" value="InterPro"/>
</dbReference>